<dbReference type="InterPro" id="IPR012337">
    <property type="entry name" value="RNaseH-like_sf"/>
</dbReference>
<dbReference type="AlphaFoldDB" id="A0A0C2C968"/>
<reference evidence="3 4" key="1">
    <citation type="submission" date="2013-12" db="EMBL/GenBank/DDBJ databases">
        <title>Draft genome of the parsitic nematode Ancylostoma duodenale.</title>
        <authorList>
            <person name="Mitreva M."/>
        </authorList>
    </citation>
    <scope>NUCLEOTIDE SEQUENCE [LARGE SCALE GENOMIC DNA]</scope>
    <source>
        <strain evidence="3 4">Zhejiang</strain>
    </source>
</reference>
<proteinExistence type="predicted"/>
<dbReference type="OrthoDB" id="5870244at2759"/>
<dbReference type="InterPro" id="IPR041588">
    <property type="entry name" value="Integrase_H2C2"/>
</dbReference>
<dbReference type="SUPFAM" id="SSF53098">
    <property type="entry name" value="Ribonuclease H-like"/>
    <property type="match status" value="1"/>
</dbReference>
<evidence type="ECO:0000313" key="4">
    <source>
        <dbReference type="Proteomes" id="UP000054047"/>
    </source>
</evidence>
<keyword evidence="4" id="KW-1185">Reference proteome</keyword>
<feature type="domain" description="Integrase zinc-binding" evidence="1">
    <location>
        <begin position="209"/>
        <end position="262"/>
    </location>
</feature>
<feature type="domain" description="DUF5641" evidence="2">
    <location>
        <begin position="492"/>
        <end position="577"/>
    </location>
</feature>
<evidence type="ECO:0000259" key="1">
    <source>
        <dbReference type="Pfam" id="PF17921"/>
    </source>
</evidence>
<dbReference type="GO" id="GO:0003676">
    <property type="term" value="F:nucleic acid binding"/>
    <property type="evidence" value="ECO:0007669"/>
    <property type="project" value="InterPro"/>
</dbReference>
<dbReference type="InterPro" id="IPR036397">
    <property type="entry name" value="RNaseH_sf"/>
</dbReference>
<dbReference type="InterPro" id="IPR040676">
    <property type="entry name" value="DUF5641"/>
</dbReference>
<organism evidence="3 4">
    <name type="scientific">Ancylostoma duodenale</name>
    <dbReference type="NCBI Taxonomy" id="51022"/>
    <lineage>
        <taxon>Eukaryota</taxon>
        <taxon>Metazoa</taxon>
        <taxon>Ecdysozoa</taxon>
        <taxon>Nematoda</taxon>
        <taxon>Chromadorea</taxon>
        <taxon>Rhabditida</taxon>
        <taxon>Rhabditina</taxon>
        <taxon>Rhabditomorpha</taxon>
        <taxon>Strongyloidea</taxon>
        <taxon>Ancylostomatidae</taxon>
        <taxon>Ancylostomatinae</taxon>
        <taxon>Ancylostoma</taxon>
    </lineage>
</organism>
<sequence>MAKSHLHKPNSTTITGAELLATYNCVLLAQYLLKEMDIKISHIHFLSGSQIILHWIHSSTPLKLLTRKRLSAIRKILDQFQKQGISTQFHYVTAEDNPANCAVQGMPTNANDDLWWNGPSFIGDHPDNWPNGGTDFSTPPVTTPEQDQQSVELAETLLIREHYRESELALDQLHLDRLNARRDGLSLIRCPSHLNNVPSTSPVLLVPSHPLTKLVVLQAHTSLYHQGVYGTIAHLRTRYLIPSIHSNVSKFLRTCVTCSEVNDCTFGYPDMPTTSAERVTTLRPFQKVGLDHLGPIHYRDTGNSKSKVWICFITCMATRAVHLEVVHSNSTQEFLSAFRRFLARRGTPDTVYYDNATTQDTGENALNKLFFERESWYEIQEFSTAQKITWKFAECVSPWKEDFYHRLVTSFKSAFNKALAHRSLQLDQVYTVASEIETFLNSRPITSYGLRNFQFQVLRPCDSLPSQVTFQLPLRADTSDMGFEGQRPTEWYKGTDDALSHFWSAWCPQYLSALAQRHQGRTCQPQYTYTHLRVNDVVIIRNRYRQRGKWTLGIVIKFITNKEGVVRSAEVRTPKGYILVVA</sequence>
<protein>
    <recommendedName>
        <fullName evidence="5">Integrase catalytic domain-containing protein</fullName>
    </recommendedName>
</protein>
<dbReference type="Pfam" id="PF18701">
    <property type="entry name" value="DUF5641"/>
    <property type="match status" value="1"/>
</dbReference>
<evidence type="ECO:0000259" key="2">
    <source>
        <dbReference type="Pfam" id="PF18701"/>
    </source>
</evidence>
<name>A0A0C2C968_9BILA</name>
<dbReference type="Pfam" id="PF17921">
    <property type="entry name" value="Integrase_H2C2"/>
    <property type="match status" value="1"/>
</dbReference>
<dbReference type="Gene3D" id="1.10.340.70">
    <property type="match status" value="1"/>
</dbReference>
<accession>A0A0C2C968</accession>
<evidence type="ECO:0008006" key="5">
    <source>
        <dbReference type="Google" id="ProtNLM"/>
    </source>
</evidence>
<dbReference type="PANTHER" id="PTHR47331">
    <property type="entry name" value="PHD-TYPE DOMAIN-CONTAINING PROTEIN"/>
    <property type="match status" value="1"/>
</dbReference>
<dbReference type="EMBL" id="KN769562">
    <property type="protein sequence ID" value="KIH46327.1"/>
    <property type="molecule type" value="Genomic_DNA"/>
</dbReference>
<dbReference type="Proteomes" id="UP000054047">
    <property type="component" value="Unassembled WGS sequence"/>
</dbReference>
<evidence type="ECO:0000313" key="3">
    <source>
        <dbReference type="EMBL" id="KIH46327.1"/>
    </source>
</evidence>
<dbReference type="Gene3D" id="3.30.420.10">
    <property type="entry name" value="Ribonuclease H-like superfamily/Ribonuclease H"/>
    <property type="match status" value="1"/>
</dbReference>
<gene>
    <name evidence="3" type="ORF">ANCDUO_23622</name>
</gene>